<accession>A0ABD1DXW5</accession>
<evidence type="ECO:0000313" key="2">
    <source>
        <dbReference type="Proteomes" id="UP001562425"/>
    </source>
</evidence>
<dbReference type="AlphaFoldDB" id="A0ABD1DXW5"/>
<protein>
    <submittedName>
        <fullName evidence="1">Uncharacterized protein</fullName>
    </submittedName>
</protein>
<feature type="non-terminal residue" evidence="1">
    <location>
        <position position="1"/>
    </location>
</feature>
<comment type="caution">
    <text evidence="1">The sequence shown here is derived from an EMBL/GenBank/DDBJ whole genome shotgun (WGS) entry which is preliminary data.</text>
</comment>
<reference evidence="1 2" key="1">
    <citation type="submission" date="2024-05" db="EMBL/GenBank/DDBJ databases">
        <title>Culex pipiens pipiens assembly and annotation.</title>
        <authorList>
            <person name="Alout H."/>
            <person name="Durand T."/>
        </authorList>
    </citation>
    <scope>NUCLEOTIDE SEQUENCE [LARGE SCALE GENOMIC DNA]</scope>
    <source>
        <strain evidence="1">HA-2024</strain>
        <tissue evidence="1">Whole body</tissue>
    </source>
</reference>
<keyword evidence="2" id="KW-1185">Reference proteome</keyword>
<evidence type="ECO:0000313" key="1">
    <source>
        <dbReference type="EMBL" id="KAL1404592.1"/>
    </source>
</evidence>
<dbReference type="EMBL" id="JBEHCU010000233">
    <property type="protein sequence ID" value="KAL1404592.1"/>
    <property type="molecule type" value="Genomic_DNA"/>
</dbReference>
<organism evidence="1 2">
    <name type="scientific">Culex pipiens pipiens</name>
    <name type="common">Northern house mosquito</name>
    <dbReference type="NCBI Taxonomy" id="38569"/>
    <lineage>
        <taxon>Eukaryota</taxon>
        <taxon>Metazoa</taxon>
        <taxon>Ecdysozoa</taxon>
        <taxon>Arthropoda</taxon>
        <taxon>Hexapoda</taxon>
        <taxon>Insecta</taxon>
        <taxon>Pterygota</taxon>
        <taxon>Neoptera</taxon>
        <taxon>Endopterygota</taxon>
        <taxon>Diptera</taxon>
        <taxon>Nematocera</taxon>
        <taxon>Culicoidea</taxon>
        <taxon>Culicidae</taxon>
        <taxon>Culicinae</taxon>
        <taxon>Culicini</taxon>
        <taxon>Culex</taxon>
        <taxon>Culex</taxon>
    </lineage>
</organism>
<proteinExistence type="predicted"/>
<gene>
    <name evidence="1" type="ORF">pipiens_020454</name>
</gene>
<sequence>SKSETQIQHENCKDLTFPVVSDCYN</sequence>
<dbReference type="Proteomes" id="UP001562425">
    <property type="component" value="Unassembled WGS sequence"/>
</dbReference>
<name>A0ABD1DXW5_CULPP</name>
<feature type="non-terminal residue" evidence="1">
    <location>
        <position position="25"/>
    </location>
</feature>